<feature type="compositionally biased region" description="Basic and acidic residues" evidence="23">
    <location>
        <begin position="689"/>
        <end position="701"/>
    </location>
</feature>
<dbReference type="InterPro" id="IPR019012">
    <property type="entry name" value="RNA_cap_Gua-N2-MeTrfase"/>
</dbReference>
<evidence type="ECO:0000256" key="16">
    <source>
        <dbReference type="ARBA" id="ARBA00048763"/>
    </source>
</evidence>
<evidence type="ECO:0000256" key="7">
    <source>
        <dbReference type="ARBA" id="ARBA00022603"/>
    </source>
</evidence>
<evidence type="ECO:0000256" key="5">
    <source>
        <dbReference type="ARBA" id="ARBA00022490"/>
    </source>
</evidence>
<evidence type="ECO:0000256" key="19">
    <source>
        <dbReference type="ARBA" id="ARBA00057179"/>
    </source>
</evidence>
<dbReference type="Proteomes" id="UP001177670">
    <property type="component" value="Unassembled WGS sequence"/>
</dbReference>
<accession>A0AA40FXR5</accession>
<dbReference type="PANTHER" id="PTHR14741">
    <property type="entry name" value="S-ADENOSYLMETHIONINE-DEPENDENT METHYLTRANSFERASE RELATED"/>
    <property type="match status" value="1"/>
</dbReference>
<comment type="catalytic activity">
    <reaction evidence="17">
        <text>a 5'-end (N(7)-methyl 5'-triphosphoguanosine)-ribonucleoside in snRNA + S-adenosyl-L-methionine = a 5'-end (N(2),N(7)-dimethyl 5'-triphosphoguanosine)-ribonucleoside in snRNA + S-adenosyl-L-homocysteine + H(+)</text>
        <dbReference type="Rhea" id="RHEA:78471"/>
        <dbReference type="Rhea" id="RHEA-COMP:19085"/>
        <dbReference type="Rhea" id="RHEA-COMP:19087"/>
        <dbReference type="ChEBI" id="CHEBI:15378"/>
        <dbReference type="ChEBI" id="CHEBI:57856"/>
        <dbReference type="ChEBI" id="CHEBI:59789"/>
        <dbReference type="ChEBI" id="CHEBI:156461"/>
        <dbReference type="ChEBI" id="CHEBI:172880"/>
    </reaction>
    <physiologicalReaction direction="left-to-right" evidence="17">
        <dbReference type="Rhea" id="RHEA:78472"/>
    </physiologicalReaction>
</comment>
<proteinExistence type="inferred from homology"/>
<comment type="similarity">
    <text evidence="13">Belongs to the methyltransferase superfamily. Trimethylguanosine synthase family.</text>
</comment>
<evidence type="ECO:0000256" key="17">
    <source>
        <dbReference type="ARBA" id="ARBA00049075"/>
    </source>
</evidence>
<feature type="region of interest" description="Disordered" evidence="23">
    <location>
        <begin position="92"/>
        <end position="132"/>
    </location>
</feature>
<keyword evidence="25" id="KW-1185">Reference proteome</keyword>
<name>A0AA40FXR5_9HYME</name>
<dbReference type="CDD" id="cd02440">
    <property type="entry name" value="AdoMet_MTases"/>
    <property type="match status" value="1"/>
</dbReference>
<keyword evidence="8" id="KW-0808">Transferase</keyword>
<comment type="subunit">
    <text evidence="20">May form homooligomers. Interacts with CREBBP/CBP, EED/WAIT1, EP300/P300, NCOA6/PRIP, PPARBP/PBP and SMN.</text>
</comment>
<comment type="caution">
    <text evidence="24">The sequence shown here is derived from an EMBL/GenBank/DDBJ whole genome shotgun (WGS) entry which is preliminary data.</text>
</comment>
<evidence type="ECO:0000256" key="3">
    <source>
        <dbReference type="ARBA" id="ARBA00004604"/>
    </source>
</evidence>
<evidence type="ECO:0000256" key="6">
    <source>
        <dbReference type="ARBA" id="ARBA00022553"/>
    </source>
</evidence>
<sequence>MSDHFWEPLAEVYITEQAESSDPDHYIYCLCSRVFIRNPEVYTVLALEDASEDENVERDCVGEMLDLHKRSIIEAQSIEKHDEEPVSCYCSASHTDNNYSTDEHDSVRDSAHRPTAHSLTQKLGLHQSDSGADLSEYHDQHEAKSIQNLLASYDFPKTFQTTETELEDEFDKVNVLAQHQEDKDTEFESKIIDIHSSDHLTDSTEVLSYDPSICNKKEFHVENPLCILEDKDFEIHNIFKNVSLSDTQTYREDVTLRHNCDHSSNDYPYYSMYCKTKSIMDISWERYWSENGERIIWTSWIRKYADYINPEYLQQNAHLIGDEKSEMKETVEKFSEQNTCFPSQAHRNCELDRSNFEGIFSKSNNASDNEIKAKDTCSINFSFDDVSKQEISCKDAEDNRKKFTNFEVSPETGDGWNPLSPFSMEESYNQQSNGEDERLLIRCDSINESIAKTNATSDSMTNVTKMTLTSSSCDSISTNSSSLISSVTSSIESNITNTSSDRDNDQEYTPEDTDKYWQHLWKENFQIEYQDHYKLFIEKYKREQSEIINQNCSQEHNDIDMQEEGSDESIDQDFTQRETDMCNKMNTSESKNISNKNFSYSKKDKTKKKRLIMESVGMLIQNLTMNSEDNETVADKGEKANEMECSKEIECNDQNLATQNGNAIISNTSGNNSIQRKYSDGGDGDEPNEDKPITLKRSHEADYDDTEEGLESVKKAFSLMGYTFNENYEQSNFQGEVVYRKKNIRLQNRQLKMKYYRSKPVNKHMYFDDNGVEITNTIDKVKHYLSYCPVLPVSVKTELQVSEKGSYSAQLTSSSDDECDRSLKTKLQIKRFVLSKPSTSSIDSGADKKQFDDVHDTVTVFDNQDNVFQNVENDNIYFDQYETSDTTKCVSKDQLPEQDNKKFDSLNVNMDVDENYSNNEIQNVKLSDEDSIKKTQKKKRRKQFKKNISLPVEIDNDKTLMKYWLKRYRLFSKFDQGIKLDRESWFSVTPEKIAEHIAQRCKCDTIIDAFCGAGGNAIQFAFTCEKVLAIDIDPVKIELARNNARVYGVDDRIEFIVGDFLQLASKLIADVVFLSPPWGGPEYAKNETFDLNNIMQPIGGVKLFNIARKITNHVAYFLPRNVDTMQLAILAGVGGGVEVEQNFLDRKLTALTAYYGELPRDC</sequence>
<organism evidence="24 25">
    <name type="scientific">Melipona bicolor</name>
    <dbReference type="NCBI Taxonomy" id="60889"/>
    <lineage>
        <taxon>Eukaryota</taxon>
        <taxon>Metazoa</taxon>
        <taxon>Ecdysozoa</taxon>
        <taxon>Arthropoda</taxon>
        <taxon>Hexapoda</taxon>
        <taxon>Insecta</taxon>
        <taxon>Pterygota</taxon>
        <taxon>Neoptera</taxon>
        <taxon>Endopterygota</taxon>
        <taxon>Hymenoptera</taxon>
        <taxon>Apocrita</taxon>
        <taxon>Aculeata</taxon>
        <taxon>Apoidea</taxon>
        <taxon>Anthophila</taxon>
        <taxon>Apidae</taxon>
        <taxon>Melipona</taxon>
    </lineage>
</organism>
<evidence type="ECO:0000256" key="11">
    <source>
        <dbReference type="ARBA" id="ARBA00023163"/>
    </source>
</evidence>
<dbReference type="GO" id="GO:0005730">
    <property type="term" value="C:nucleolus"/>
    <property type="evidence" value="ECO:0007669"/>
    <property type="project" value="UniProtKB-SubCell"/>
</dbReference>
<evidence type="ECO:0000313" key="24">
    <source>
        <dbReference type="EMBL" id="KAK1126806.1"/>
    </source>
</evidence>
<evidence type="ECO:0000256" key="2">
    <source>
        <dbReference type="ARBA" id="ARBA00004496"/>
    </source>
</evidence>
<evidence type="ECO:0000256" key="8">
    <source>
        <dbReference type="ARBA" id="ARBA00022679"/>
    </source>
</evidence>
<gene>
    <name evidence="24" type="ORF">K0M31_004429</name>
</gene>
<reference evidence="24" key="1">
    <citation type="submission" date="2021-10" db="EMBL/GenBank/DDBJ databases">
        <title>Melipona bicolor Genome sequencing and assembly.</title>
        <authorList>
            <person name="Araujo N.S."/>
            <person name="Arias M.C."/>
        </authorList>
    </citation>
    <scope>NUCLEOTIDE SEQUENCE</scope>
    <source>
        <strain evidence="24">USP_2M_L1-L4_2017</strain>
        <tissue evidence="24">Whole body</tissue>
    </source>
</reference>
<comment type="catalytic activity">
    <reaction evidence="16">
        <text>a 5'-end (N(2),N(7)-dimethyl 5'-triphosphoguanosine)-ribonucleoside in snRNA + S-adenosyl-L-methionine = a 5'-end (N(2),N(2),N(7)-trimethyl 5'-triphosphoguanosine)-ribonucleoside in snRNA + S-adenosyl-L-homocysteine + H(+)</text>
        <dbReference type="Rhea" id="RHEA:78479"/>
        <dbReference type="Rhea" id="RHEA-COMP:19087"/>
        <dbReference type="Rhea" id="RHEA-COMP:19089"/>
        <dbReference type="ChEBI" id="CHEBI:15378"/>
        <dbReference type="ChEBI" id="CHEBI:57856"/>
        <dbReference type="ChEBI" id="CHEBI:59789"/>
        <dbReference type="ChEBI" id="CHEBI:167623"/>
        <dbReference type="ChEBI" id="CHEBI:172880"/>
    </reaction>
    <physiologicalReaction direction="left-to-right" evidence="16">
        <dbReference type="Rhea" id="RHEA:78480"/>
    </physiologicalReaction>
</comment>
<keyword evidence="5" id="KW-0963">Cytoplasm</keyword>
<dbReference type="GO" id="GO:0071164">
    <property type="term" value="F:RNA cap trimethylguanosine synthase activity"/>
    <property type="evidence" value="ECO:0007669"/>
    <property type="project" value="TreeGrafter"/>
</dbReference>
<feature type="compositionally biased region" description="Basic and acidic residues" evidence="23">
    <location>
        <begin position="101"/>
        <end position="112"/>
    </location>
</feature>
<evidence type="ECO:0000256" key="9">
    <source>
        <dbReference type="ARBA" id="ARBA00022691"/>
    </source>
</evidence>
<comment type="function">
    <text evidence="19">Catalyzes the 2 serial methylation steps for the conversion of the 7-monomethylguanosine (m(7)G) caps of snRNAs and snoRNAs to a 2,2,7-trimethylguanosine (m(2,2,7)G) cap structure. The enzyme is specific for guanine, and N7 methylation must precede N2 methylation. Hypermethylation of the m7G cap of U snRNAs leads to their concentration in nuclear foci, their colocalization with coilin and the formation of canonical Cajal bodies (CBs). Plays a role in transcriptional regulation.</text>
</comment>
<dbReference type="Gene3D" id="3.40.50.150">
    <property type="entry name" value="Vaccinia Virus protein VP39"/>
    <property type="match status" value="1"/>
</dbReference>
<evidence type="ECO:0000256" key="1">
    <source>
        <dbReference type="ARBA" id="ARBA00004408"/>
    </source>
</evidence>
<comment type="subcellular location">
    <subcellularLocation>
        <location evidence="2">Cytoplasm</location>
    </subcellularLocation>
    <subcellularLocation>
        <location evidence="1">Nucleus</location>
        <location evidence="1">Cajal body</location>
    </subcellularLocation>
    <subcellularLocation>
        <location evidence="3">Nucleus</location>
        <location evidence="3">Nucleolus</location>
    </subcellularLocation>
</comment>
<evidence type="ECO:0000256" key="23">
    <source>
        <dbReference type="SAM" id="MobiDB-lite"/>
    </source>
</evidence>
<keyword evidence="10" id="KW-0805">Transcription regulation</keyword>
<evidence type="ECO:0000256" key="22">
    <source>
        <dbReference type="ARBA" id="ARBA00081504"/>
    </source>
</evidence>
<comment type="catalytic activity">
    <reaction evidence="14">
        <text>a 5'-end (N(2),N(7)-dimethyl 5'-triphosphoguanosine)-ribonucleoside in snoRNA + S-adenosyl-L-methionine = a 5'-end (N(2),N(2),N(7)-trimethyl 5'-triphosphoguanosine)-ribonucleoside in snoRNA + S-adenosyl-L-homocysteine + H(+)</text>
        <dbReference type="Rhea" id="RHEA:78507"/>
        <dbReference type="Rhea" id="RHEA-COMP:19088"/>
        <dbReference type="Rhea" id="RHEA-COMP:19090"/>
        <dbReference type="ChEBI" id="CHEBI:15378"/>
        <dbReference type="ChEBI" id="CHEBI:57856"/>
        <dbReference type="ChEBI" id="CHEBI:59789"/>
        <dbReference type="ChEBI" id="CHEBI:167623"/>
        <dbReference type="ChEBI" id="CHEBI:172880"/>
    </reaction>
    <physiologicalReaction direction="left-to-right" evidence="14">
        <dbReference type="Rhea" id="RHEA:78508"/>
    </physiologicalReaction>
</comment>
<feature type="region of interest" description="Disordered" evidence="23">
    <location>
        <begin position="663"/>
        <end position="707"/>
    </location>
</feature>
<dbReference type="AlphaFoldDB" id="A0AA40FXR5"/>
<evidence type="ECO:0000256" key="12">
    <source>
        <dbReference type="ARBA" id="ARBA00023242"/>
    </source>
</evidence>
<comment type="catalytic activity">
    <reaction evidence="15">
        <text>a 5'-end (N(7)-methyl 5'-triphosphoguanosine)-ribonucleoside in snoRNA + S-adenosyl-L-methionine = a 5'-end (N(2),N(7)-dimethyl 5'-triphosphoguanosine)-ribonucleoside in snoRNA + S-adenosyl-L-homocysteine + H(+)</text>
        <dbReference type="Rhea" id="RHEA:78475"/>
        <dbReference type="Rhea" id="RHEA-COMP:19086"/>
        <dbReference type="Rhea" id="RHEA-COMP:19088"/>
        <dbReference type="ChEBI" id="CHEBI:15378"/>
        <dbReference type="ChEBI" id="CHEBI:57856"/>
        <dbReference type="ChEBI" id="CHEBI:59789"/>
        <dbReference type="ChEBI" id="CHEBI:156461"/>
        <dbReference type="ChEBI" id="CHEBI:172880"/>
    </reaction>
    <physiologicalReaction direction="left-to-right" evidence="15">
        <dbReference type="Rhea" id="RHEA:78476"/>
    </physiologicalReaction>
</comment>
<evidence type="ECO:0000256" key="20">
    <source>
        <dbReference type="ARBA" id="ARBA00064494"/>
    </source>
</evidence>
<keyword evidence="12" id="KW-0539">Nucleus</keyword>
<dbReference type="GO" id="GO:0005737">
    <property type="term" value="C:cytoplasm"/>
    <property type="evidence" value="ECO:0007669"/>
    <property type="project" value="UniProtKB-SubCell"/>
</dbReference>
<protein>
    <recommendedName>
        <fullName evidence="4">Trimethylguanosine synthase</fullName>
    </recommendedName>
    <alternativeName>
        <fullName evidence="18">Cap-specific guanine-N(2) methyltransferase</fullName>
    </alternativeName>
    <alternativeName>
        <fullName evidence="21">Nuclear receptor coactivator 6-interacting protein</fullName>
    </alternativeName>
    <alternativeName>
        <fullName evidence="22">PRIP-interacting protein with methyltransferase motif</fullName>
    </alternativeName>
</protein>
<dbReference type="PANTHER" id="PTHR14741:SF32">
    <property type="entry name" value="TRIMETHYLGUANOSINE SYNTHASE"/>
    <property type="match status" value="1"/>
</dbReference>
<dbReference type="SUPFAM" id="SSF53335">
    <property type="entry name" value="S-adenosyl-L-methionine-dependent methyltransferases"/>
    <property type="match status" value="1"/>
</dbReference>
<dbReference type="InterPro" id="IPR029063">
    <property type="entry name" value="SAM-dependent_MTases_sf"/>
</dbReference>
<dbReference type="Pfam" id="PF09445">
    <property type="entry name" value="Methyltransf_15"/>
    <property type="match status" value="1"/>
</dbReference>
<keyword evidence="11" id="KW-0804">Transcription</keyword>
<evidence type="ECO:0000256" key="15">
    <source>
        <dbReference type="ARBA" id="ARBA00048740"/>
    </source>
</evidence>
<feature type="compositionally biased region" description="Polar residues" evidence="23">
    <location>
        <begin position="663"/>
        <end position="676"/>
    </location>
</feature>
<evidence type="ECO:0000256" key="10">
    <source>
        <dbReference type="ARBA" id="ARBA00023015"/>
    </source>
</evidence>
<evidence type="ECO:0000256" key="14">
    <source>
        <dbReference type="ARBA" id="ARBA00047418"/>
    </source>
</evidence>
<keyword evidence="9" id="KW-0949">S-adenosyl-L-methionine</keyword>
<evidence type="ECO:0000256" key="4">
    <source>
        <dbReference type="ARBA" id="ARBA00018517"/>
    </source>
</evidence>
<evidence type="ECO:0000256" key="21">
    <source>
        <dbReference type="ARBA" id="ARBA00079339"/>
    </source>
</evidence>
<dbReference type="GO" id="GO:0015030">
    <property type="term" value="C:Cajal body"/>
    <property type="evidence" value="ECO:0007669"/>
    <property type="project" value="UniProtKB-SubCell"/>
</dbReference>
<evidence type="ECO:0000313" key="25">
    <source>
        <dbReference type="Proteomes" id="UP001177670"/>
    </source>
</evidence>
<keyword evidence="7" id="KW-0489">Methyltransferase</keyword>
<evidence type="ECO:0000256" key="18">
    <source>
        <dbReference type="ARBA" id="ARBA00049790"/>
    </source>
</evidence>
<dbReference type="EMBL" id="JAHYIQ010000013">
    <property type="protein sequence ID" value="KAK1126806.1"/>
    <property type="molecule type" value="Genomic_DNA"/>
</dbReference>
<evidence type="ECO:0000256" key="13">
    <source>
        <dbReference type="ARBA" id="ARBA00025783"/>
    </source>
</evidence>
<keyword evidence="6" id="KW-0597">Phosphoprotein</keyword>
<dbReference type="FunFam" id="3.40.50.150:FF:000066">
    <property type="entry name" value="Trimethylguanosine synthase 1"/>
    <property type="match status" value="1"/>
</dbReference>